<evidence type="ECO:0000259" key="4">
    <source>
        <dbReference type="Pfam" id="PF13439"/>
    </source>
</evidence>
<reference evidence="5 6" key="1">
    <citation type="submission" date="2020-10" db="EMBL/GenBank/DDBJ databases">
        <title>Janibacter indicus TT2 genome sequence.</title>
        <authorList>
            <person name="Lee K."/>
            <person name="Ganzorig M."/>
        </authorList>
    </citation>
    <scope>NUCLEOTIDE SEQUENCE [LARGE SCALE GENOMIC DNA]</scope>
    <source>
        <strain evidence="5 6">TT2</strain>
    </source>
</reference>
<evidence type="ECO:0000256" key="2">
    <source>
        <dbReference type="ARBA" id="ARBA00022676"/>
    </source>
</evidence>
<keyword evidence="2" id="KW-0328">Glycosyltransferase</keyword>
<dbReference type="PANTHER" id="PTHR45947:SF3">
    <property type="entry name" value="SULFOQUINOVOSYL TRANSFERASE SQD2"/>
    <property type="match status" value="1"/>
</dbReference>
<protein>
    <recommendedName>
        <fullName evidence="1">D-inositol 3-phosphate glycosyltransferase</fullName>
    </recommendedName>
</protein>
<dbReference type="Proteomes" id="UP000593998">
    <property type="component" value="Chromosome"/>
</dbReference>
<gene>
    <name evidence="5" type="ORF">IGS73_13035</name>
</gene>
<dbReference type="GO" id="GO:0016758">
    <property type="term" value="F:hexosyltransferase activity"/>
    <property type="evidence" value="ECO:0007669"/>
    <property type="project" value="TreeGrafter"/>
</dbReference>
<evidence type="ECO:0000256" key="1">
    <source>
        <dbReference type="ARBA" id="ARBA00021292"/>
    </source>
</evidence>
<dbReference type="SUPFAM" id="SSF53756">
    <property type="entry name" value="UDP-Glycosyltransferase/glycogen phosphorylase"/>
    <property type="match status" value="1"/>
</dbReference>
<evidence type="ECO:0000256" key="3">
    <source>
        <dbReference type="ARBA" id="ARBA00022679"/>
    </source>
</evidence>
<dbReference type="Gene3D" id="3.40.50.2000">
    <property type="entry name" value="Glycogen Phosphorylase B"/>
    <property type="match status" value="2"/>
</dbReference>
<dbReference type="RefSeq" id="WP_192910658.1">
    <property type="nucleotide sequence ID" value="NZ_CP062789.1"/>
</dbReference>
<dbReference type="EMBL" id="CP062789">
    <property type="protein sequence ID" value="QOK22025.1"/>
    <property type="molecule type" value="Genomic_DNA"/>
</dbReference>
<evidence type="ECO:0000313" key="6">
    <source>
        <dbReference type="Proteomes" id="UP000593998"/>
    </source>
</evidence>
<accession>A0A7L9IZ69</accession>
<dbReference type="Pfam" id="PF13439">
    <property type="entry name" value="Glyco_transf_4"/>
    <property type="match status" value="1"/>
</dbReference>
<dbReference type="CDD" id="cd03801">
    <property type="entry name" value="GT4_PimA-like"/>
    <property type="match status" value="1"/>
</dbReference>
<dbReference type="InterPro" id="IPR050194">
    <property type="entry name" value="Glycosyltransferase_grp1"/>
</dbReference>
<name>A0A7L9IZ69_9MICO</name>
<sequence>MTGSSHPRRIWLAPSAFHPSRGGVEELTLQLAREYTSRGHDVTVVVHRHPADLPATDVVEGVPVRRLDLTLPGSDPRRLAAFPFALLRQLRQLDGLGARPDVVHVQCAANQVLALSVWTALRRIPLVLTTQGEVTMDAGRIYQRSAQIRQVLRLGTHRAAVLTACSRRAGDDAATVAGRFAGCTVVPNGVDPGQWIVTPLPDAPIFAAWGRHVRQKGLDLLVEAFAIVREQLPDATLRIGGDGPEHERLRAMAGPGVELLGPLDRRGVQELLSSARVAVVPSRLEPFGIVAVEAMATGRGVVWSTNGGLADATGGLGVGADPTDTRALAQAMLDAHRNPVDPPTARAHAESLRWTQIADRYLNLYAKVTP</sequence>
<proteinExistence type="predicted"/>
<keyword evidence="3 5" id="KW-0808">Transferase</keyword>
<dbReference type="Pfam" id="PF13692">
    <property type="entry name" value="Glyco_trans_1_4"/>
    <property type="match status" value="1"/>
</dbReference>
<dbReference type="AlphaFoldDB" id="A0A7L9IZ69"/>
<dbReference type="InterPro" id="IPR028098">
    <property type="entry name" value="Glyco_trans_4-like_N"/>
</dbReference>
<evidence type="ECO:0000313" key="5">
    <source>
        <dbReference type="EMBL" id="QOK22025.1"/>
    </source>
</evidence>
<organism evidence="5 6">
    <name type="scientific">Janibacter indicus</name>
    <dbReference type="NCBI Taxonomy" id="857417"/>
    <lineage>
        <taxon>Bacteria</taxon>
        <taxon>Bacillati</taxon>
        <taxon>Actinomycetota</taxon>
        <taxon>Actinomycetes</taxon>
        <taxon>Micrococcales</taxon>
        <taxon>Intrasporangiaceae</taxon>
        <taxon>Janibacter</taxon>
    </lineage>
</organism>
<feature type="domain" description="Glycosyltransferase subfamily 4-like N-terminal" evidence="4">
    <location>
        <begin position="22"/>
        <end position="192"/>
    </location>
</feature>
<dbReference type="PANTHER" id="PTHR45947">
    <property type="entry name" value="SULFOQUINOVOSYL TRANSFERASE SQD2"/>
    <property type="match status" value="1"/>
</dbReference>
<dbReference type="GO" id="GO:1901137">
    <property type="term" value="P:carbohydrate derivative biosynthetic process"/>
    <property type="evidence" value="ECO:0007669"/>
    <property type="project" value="UniProtKB-ARBA"/>
</dbReference>